<keyword evidence="2" id="KW-0472">Membrane</keyword>
<dbReference type="STRING" id="1927124.BST13_29030"/>
<evidence type="ECO:0000313" key="4">
    <source>
        <dbReference type="EMBL" id="ORA28205.1"/>
    </source>
</evidence>
<feature type="domain" description="CBU-0592-like" evidence="3">
    <location>
        <begin position="4"/>
        <end position="74"/>
    </location>
</feature>
<dbReference type="InterPro" id="IPR058058">
    <property type="entry name" value="CBU_0592-like"/>
</dbReference>
<keyword evidence="2" id="KW-1133">Transmembrane helix</keyword>
<accession>A0A1X0AE59</accession>
<feature type="region of interest" description="Disordered" evidence="1">
    <location>
        <begin position="85"/>
        <end position="113"/>
    </location>
</feature>
<organism evidence="4 5">
    <name type="scientific">Mycobacterium aquaticum</name>
    <dbReference type="NCBI Taxonomy" id="1927124"/>
    <lineage>
        <taxon>Bacteria</taxon>
        <taxon>Bacillati</taxon>
        <taxon>Actinomycetota</taxon>
        <taxon>Actinomycetes</taxon>
        <taxon>Mycobacteriales</taxon>
        <taxon>Mycobacteriaceae</taxon>
        <taxon>Mycobacterium</taxon>
    </lineage>
</organism>
<feature type="transmembrane region" description="Helical" evidence="2">
    <location>
        <begin position="60"/>
        <end position="79"/>
    </location>
</feature>
<proteinExistence type="predicted"/>
<feature type="transmembrane region" description="Helical" evidence="2">
    <location>
        <begin position="34"/>
        <end position="54"/>
    </location>
</feature>
<feature type="transmembrane region" description="Helical" evidence="2">
    <location>
        <begin position="6"/>
        <end position="22"/>
    </location>
</feature>
<keyword evidence="2" id="KW-0812">Transmembrane</keyword>
<keyword evidence="5" id="KW-1185">Reference proteome</keyword>
<dbReference type="AlphaFoldDB" id="A0A1X0AE59"/>
<dbReference type="Pfam" id="PF26604">
    <property type="entry name" value="CBU_0592"/>
    <property type="match status" value="1"/>
</dbReference>
<protein>
    <recommendedName>
        <fullName evidence="3">CBU-0592-like domain-containing protein</fullName>
    </recommendedName>
</protein>
<evidence type="ECO:0000313" key="5">
    <source>
        <dbReference type="Proteomes" id="UP000192448"/>
    </source>
</evidence>
<dbReference type="EMBL" id="MVHF01000041">
    <property type="protein sequence ID" value="ORA28205.1"/>
    <property type="molecule type" value="Genomic_DNA"/>
</dbReference>
<comment type="caution">
    <text evidence="4">The sequence shown here is derived from an EMBL/GenBank/DDBJ whole genome shotgun (WGS) entry which is preliminary data.</text>
</comment>
<evidence type="ECO:0000259" key="3">
    <source>
        <dbReference type="Pfam" id="PF26604"/>
    </source>
</evidence>
<sequence length="113" mass="11507">MLAAILGWLGTVGTFVAYVLVVRGRLIADSWRYGLLNALGGTSGAIAAALYGAWPSAVSNVIWASVGFVTVASATKTLWPVTDREEGHAFRTSSPAADGANGQGSLCPAPADA</sequence>
<gene>
    <name evidence="4" type="ORF">BST13_29030</name>
</gene>
<reference evidence="4 5" key="1">
    <citation type="submission" date="2017-02" db="EMBL/GenBank/DDBJ databases">
        <title>The new phylogeny of genus Mycobacterium.</title>
        <authorList>
            <person name="Tortoli E."/>
            <person name="Trovato A."/>
            <person name="Cirillo D.M."/>
        </authorList>
    </citation>
    <scope>NUCLEOTIDE SEQUENCE [LARGE SCALE GENOMIC DNA]</scope>
    <source>
        <strain evidence="4 5">RW6</strain>
    </source>
</reference>
<evidence type="ECO:0000256" key="1">
    <source>
        <dbReference type="SAM" id="MobiDB-lite"/>
    </source>
</evidence>
<name>A0A1X0AE59_9MYCO</name>
<evidence type="ECO:0000256" key="2">
    <source>
        <dbReference type="SAM" id="Phobius"/>
    </source>
</evidence>
<dbReference type="Proteomes" id="UP000192448">
    <property type="component" value="Unassembled WGS sequence"/>
</dbReference>